<organism evidence="3 4">
    <name type="scientific">Rehmannia glutinosa</name>
    <name type="common">Chinese foxglove</name>
    <dbReference type="NCBI Taxonomy" id="99300"/>
    <lineage>
        <taxon>Eukaryota</taxon>
        <taxon>Viridiplantae</taxon>
        <taxon>Streptophyta</taxon>
        <taxon>Embryophyta</taxon>
        <taxon>Tracheophyta</taxon>
        <taxon>Spermatophyta</taxon>
        <taxon>Magnoliopsida</taxon>
        <taxon>eudicotyledons</taxon>
        <taxon>Gunneridae</taxon>
        <taxon>Pentapetalae</taxon>
        <taxon>asterids</taxon>
        <taxon>lamiids</taxon>
        <taxon>Lamiales</taxon>
        <taxon>Orobanchaceae</taxon>
        <taxon>Rehmannieae</taxon>
        <taxon>Rehmannia</taxon>
    </lineage>
</organism>
<name>A0ABR0US95_REHGL</name>
<sequence length="257" mass="28685">MADHLSSIYAKLSLNEEEKIEISADALNLTDFEGSNFLVGRVLAPRVINFESISSMFKRLWNPRHGLSCKPLGDNTVLFMFKNAVDMKKVLNGSPWLFDKSLLALTEVDASQIGSNIEVSSCQFWAQIHDLPIGLMNRVFAEISGNTIGKFLEVDVDSDGCSFGRFLRIRVEMDITKPLRRVLKTNFKGIDFVLPIKYERLPNFCYFCGVIGHGEKDCDARILNPPDSSTSPSYGSWLRATSTGNPFSNPVHPLAKS</sequence>
<dbReference type="InterPro" id="IPR001878">
    <property type="entry name" value="Znf_CCHC"/>
</dbReference>
<evidence type="ECO:0000259" key="2">
    <source>
        <dbReference type="PROSITE" id="PS50158"/>
    </source>
</evidence>
<protein>
    <recommendedName>
        <fullName evidence="2">CCHC-type domain-containing protein</fullName>
    </recommendedName>
</protein>
<dbReference type="Pfam" id="PF14392">
    <property type="entry name" value="zf-CCHC_4"/>
    <property type="match status" value="1"/>
</dbReference>
<evidence type="ECO:0000313" key="4">
    <source>
        <dbReference type="Proteomes" id="UP001318860"/>
    </source>
</evidence>
<keyword evidence="1" id="KW-0479">Metal-binding</keyword>
<keyword evidence="4" id="KW-1185">Reference proteome</keyword>
<dbReference type="EMBL" id="JABTTQ020002185">
    <property type="protein sequence ID" value="KAK6125585.1"/>
    <property type="molecule type" value="Genomic_DNA"/>
</dbReference>
<accession>A0ABR0US95</accession>
<dbReference type="PANTHER" id="PTHR31286">
    <property type="entry name" value="GLYCINE-RICH CELL WALL STRUCTURAL PROTEIN 1.8-LIKE"/>
    <property type="match status" value="1"/>
</dbReference>
<evidence type="ECO:0000313" key="3">
    <source>
        <dbReference type="EMBL" id="KAK6125585.1"/>
    </source>
</evidence>
<keyword evidence="1" id="KW-0862">Zinc</keyword>
<comment type="caution">
    <text evidence="3">The sequence shown here is derived from an EMBL/GenBank/DDBJ whole genome shotgun (WGS) entry which is preliminary data.</text>
</comment>
<dbReference type="Pfam" id="PF14111">
    <property type="entry name" value="DUF4283"/>
    <property type="match status" value="1"/>
</dbReference>
<evidence type="ECO:0000256" key="1">
    <source>
        <dbReference type="PROSITE-ProRule" id="PRU00047"/>
    </source>
</evidence>
<dbReference type="InterPro" id="IPR025836">
    <property type="entry name" value="Zn_knuckle_CX2CX4HX4C"/>
</dbReference>
<gene>
    <name evidence="3" type="ORF">DH2020_040666</name>
</gene>
<dbReference type="InterPro" id="IPR025558">
    <property type="entry name" value="DUF4283"/>
</dbReference>
<reference evidence="3 4" key="1">
    <citation type="journal article" date="2021" name="Comput. Struct. Biotechnol. J.">
        <title>De novo genome assembly of the potent medicinal plant Rehmannia glutinosa using nanopore technology.</title>
        <authorList>
            <person name="Ma L."/>
            <person name="Dong C."/>
            <person name="Song C."/>
            <person name="Wang X."/>
            <person name="Zheng X."/>
            <person name="Niu Y."/>
            <person name="Chen S."/>
            <person name="Feng W."/>
        </authorList>
    </citation>
    <scope>NUCLEOTIDE SEQUENCE [LARGE SCALE GENOMIC DNA]</scope>
    <source>
        <strain evidence="3">DH-2019</strain>
    </source>
</reference>
<keyword evidence="1" id="KW-0863">Zinc-finger</keyword>
<dbReference type="InterPro" id="IPR040256">
    <property type="entry name" value="At4g02000-like"/>
</dbReference>
<dbReference type="PROSITE" id="PS50158">
    <property type="entry name" value="ZF_CCHC"/>
    <property type="match status" value="1"/>
</dbReference>
<dbReference type="PANTHER" id="PTHR31286:SF167">
    <property type="entry name" value="OS09G0268800 PROTEIN"/>
    <property type="match status" value="1"/>
</dbReference>
<proteinExistence type="predicted"/>
<dbReference type="Proteomes" id="UP001318860">
    <property type="component" value="Unassembled WGS sequence"/>
</dbReference>
<feature type="domain" description="CCHC-type" evidence="2">
    <location>
        <begin position="205"/>
        <end position="218"/>
    </location>
</feature>